<feature type="signal peptide" evidence="2">
    <location>
        <begin position="1"/>
        <end position="21"/>
    </location>
</feature>
<evidence type="ECO:0008006" key="5">
    <source>
        <dbReference type="Google" id="ProtNLM"/>
    </source>
</evidence>
<dbReference type="PANTHER" id="PTHR23201">
    <property type="entry name" value="EXTENSIN, PROLINE-RICH PROTEIN"/>
    <property type="match status" value="1"/>
</dbReference>
<accession>A0AAW1MQA1</accession>
<comment type="caution">
    <text evidence="3">The sequence shown here is derived from an EMBL/GenBank/DDBJ whole genome shotgun (WGS) entry which is preliminary data.</text>
</comment>
<dbReference type="EMBL" id="JBDFQZ010000002">
    <property type="protein sequence ID" value="KAK9747953.1"/>
    <property type="molecule type" value="Genomic_DNA"/>
</dbReference>
<protein>
    <recommendedName>
        <fullName evidence="5">Snakin-2</fullName>
    </recommendedName>
</protein>
<organism evidence="3 4">
    <name type="scientific">Saponaria officinalis</name>
    <name type="common">Common soapwort</name>
    <name type="synonym">Lychnis saponaria</name>
    <dbReference type="NCBI Taxonomy" id="3572"/>
    <lineage>
        <taxon>Eukaryota</taxon>
        <taxon>Viridiplantae</taxon>
        <taxon>Streptophyta</taxon>
        <taxon>Embryophyta</taxon>
        <taxon>Tracheophyta</taxon>
        <taxon>Spermatophyta</taxon>
        <taxon>Magnoliopsida</taxon>
        <taxon>eudicotyledons</taxon>
        <taxon>Gunneridae</taxon>
        <taxon>Pentapetalae</taxon>
        <taxon>Caryophyllales</taxon>
        <taxon>Caryophyllaceae</taxon>
        <taxon>Caryophylleae</taxon>
        <taxon>Saponaria</taxon>
    </lineage>
</organism>
<proteinExistence type="inferred from homology"/>
<dbReference type="PANTHER" id="PTHR23201:SF149">
    <property type="entry name" value="GIBBERELLIN STIMULATED TRANSCRIPT RELATED PROTEIN 2"/>
    <property type="match status" value="1"/>
</dbReference>
<comment type="similarity">
    <text evidence="1">Belongs to the GASA family.</text>
</comment>
<evidence type="ECO:0000256" key="2">
    <source>
        <dbReference type="SAM" id="SignalP"/>
    </source>
</evidence>
<dbReference type="Proteomes" id="UP001443914">
    <property type="component" value="Unassembled WGS sequence"/>
</dbReference>
<dbReference type="InterPro" id="IPR003854">
    <property type="entry name" value="GASA"/>
</dbReference>
<keyword evidence="4" id="KW-1185">Reference proteome</keyword>
<dbReference type="Pfam" id="PF02704">
    <property type="entry name" value="GASA"/>
    <property type="match status" value="1"/>
</dbReference>
<keyword evidence="2" id="KW-0732">Signal</keyword>
<name>A0AAW1MQA1_SAPOF</name>
<evidence type="ECO:0000313" key="4">
    <source>
        <dbReference type="Proteomes" id="UP001443914"/>
    </source>
</evidence>
<dbReference type="AlphaFoldDB" id="A0AAW1MQA1"/>
<feature type="chain" id="PRO_5043788692" description="Snakin-2" evidence="2">
    <location>
        <begin position="22"/>
        <end position="115"/>
    </location>
</feature>
<reference evidence="3" key="1">
    <citation type="submission" date="2024-03" db="EMBL/GenBank/DDBJ databases">
        <title>WGS assembly of Saponaria officinalis var. Norfolk2.</title>
        <authorList>
            <person name="Jenkins J."/>
            <person name="Shu S."/>
            <person name="Grimwood J."/>
            <person name="Barry K."/>
            <person name="Goodstein D."/>
            <person name="Schmutz J."/>
            <person name="Leebens-Mack J."/>
            <person name="Osbourn A."/>
        </authorList>
    </citation>
    <scope>NUCLEOTIDE SEQUENCE [LARGE SCALE GENOMIC DNA]</scope>
    <source>
        <strain evidence="3">JIC</strain>
    </source>
</reference>
<sequence>MGGRALLLIIVVLFCFSQVFSDFDFEAEEDLPYVAQQVTVKGGNRRLVEYEFPKACDGLCAVRCGRHSRPNRCLRACGTCCRRCKCVPPGTHGNQEACGPCYTQMTTHGNRTKCP</sequence>
<evidence type="ECO:0000256" key="1">
    <source>
        <dbReference type="ARBA" id="ARBA00010582"/>
    </source>
</evidence>
<gene>
    <name evidence="3" type="ORF">RND81_02G026000</name>
</gene>
<evidence type="ECO:0000313" key="3">
    <source>
        <dbReference type="EMBL" id="KAK9747953.1"/>
    </source>
</evidence>